<dbReference type="InterPro" id="IPR015876">
    <property type="entry name" value="Acyl-CoA_DS"/>
</dbReference>
<accession>A0ABU2L551</accession>
<feature type="transmembrane region" description="Helical" evidence="10">
    <location>
        <begin position="30"/>
        <end position="54"/>
    </location>
</feature>
<evidence type="ECO:0000256" key="8">
    <source>
        <dbReference type="ARBA" id="ARBA00023098"/>
    </source>
</evidence>
<keyword evidence="3 10" id="KW-0812">Transmembrane</keyword>
<keyword evidence="13" id="KW-1185">Reference proteome</keyword>
<evidence type="ECO:0000256" key="5">
    <source>
        <dbReference type="ARBA" id="ARBA00022989"/>
    </source>
</evidence>
<organism evidence="12 13">
    <name type="scientific">Streptomyces boetiae</name>
    <dbReference type="NCBI Taxonomy" id="3075541"/>
    <lineage>
        <taxon>Bacteria</taxon>
        <taxon>Bacillati</taxon>
        <taxon>Actinomycetota</taxon>
        <taxon>Actinomycetes</taxon>
        <taxon>Kitasatosporales</taxon>
        <taxon>Streptomycetaceae</taxon>
        <taxon>Streptomyces</taxon>
    </lineage>
</organism>
<evidence type="ECO:0000313" key="12">
    <source>
        <dbReference type="EMBL" id="MDT0306368.1"/>
    </source>
</evidence>
<keyword evidence="4" id="KW-0276">Fatty acid metabolism</keyword>
<comment type="caution">
    <text evidence="12">The sequence shown here is derived from an EMBL/GenBank/DDBJ whole genome shotgun (WGS) entry which is preliminary data.</text>
</comment>
<dbReference type="Proteomes" id="UP001183388">
    <property type="component" value="Unassembled WGS sequence"/>
</dbReference>
<dbReference type="PANTHER" id="PTHR11351">
    <property type="entry name" value="ACYL-COA DESATURASE"/>
    <property type="match status" value="1"/>
</dbReference>
<evidence type="ECO:0000256" key="6">
    <source>
        <dbReference type="ARBA" id="ARBA00023002"/>
    </source>
</evidence>
<evidence type="ECO:0000313" key="13">
    <source>
        <dbReference type="Proteomes" id="UP001183388"/>
    </source>
</evidence>
<keyword evidence="7" id="KW-0408">Iron</keyword>
<feature type="transmembrane region" description="Helical" evidence="10">
    <location>
        <begin position="213"/>
        <end position="232"/>
    </location>
</feature>
<evidence type="ECO:0000256" key="1">
    <source>
        <dbReference type="ARBA" id="ARBA00004141"/>
    </source>
</evidence>
<evidence type="ECO:0000256" key="3">
    <source>
        <dbReference type="ARBA" id="ARBA00022692"/>
    </source>
</evidence>
<protein>
    <submittedName>
        <fullName evidence="12">Fatty acid desaturase</fullName>
        <ecNumber evidence="12">1.14.19.-</ecNumber>
    </submittedName>
</protein>
<dbReference type="CDD" id="cd03505">
    <property type="entry name" value="Delta9-FADS-like"/>
    <property type="match status" value="1"/>
</dbReference>
<keyword evidence="6 12" id="KW-0560">Oxidoreductase</keyword>
<evidence type="ECO:0000256" key="2">
    <source>
        <dbReference type="ARBA" id="ARBA00008749"/>
    </source>
</evidence>
<evidence type="ECO:0000256" key="4">
    <source>
        <dbReference type="ARBA" id="ARBA00022832"/>
    </source>
</evidence>
<gene>
    <name evidence="12" type="ORF">RM780_05255</name>
</gene>
<feature type="transmembrane region" description="Helical" evidence="10">
    <location>
        <begin position="183"/>
        <end position="201"/>
    </location>
</feature>
<evidence type="ECO:0000256" key="7">
    <source>
        <dbReference type="ARBA" id="ARBA00023004"/>
    </source>
</evidence>
<proteinExistence type="inferred from homology"/>
<evidence type="ECO:0000256" key="9">
    <source>
        <dbReference type="ARBA" id="ARBA00023136"/>
    </source>
</evidence>
<keyword evidence="5 10" id="KW-1133">Transmembrane helix</keyword>
<feature type="transmembrane region" description="Helical" evidence="10">
    <location>
        <begin position="60"/>
        <end position="78"/>
    </location>
</feature>
<reference evidence="13" key="1">
    <citation type="submission" date="2023-07" db="EMBL/GenBank/DDBJ databases">
        <title>30 novel species of actinomycetes from the DSMZ collection.</title>
        <authorList>
            <person name="Nouioui I."/>
        </authorList>
    </citation>
    <scope>NUCLEOTIDE SEQUENCE [LARGE SCALE GENOMIC DNA]</scope>
    <source>
        <strain evidence="13">DSM 44917</strain>
    </source>
</reference>
<keyword evidence="8" id="KW-0443">Lipid metabolism</keyword>
<dbReference type="InterPro" id="IPR005804">
    <property type="entry name" value="FA_desaturase_dom"/>
</dbReference>
<evidence type="ECO:0000256" key="10">
    <source>
        <dbReference type="SAM" id="Phobius"/>
    </source>
</evidence>
<dbReference type="PRINTS" id="PR00075">
    <property type="entry name" value="FACDDSATRASE"/>
</dbReference>
<dbReference type="Pfam" id="PF00487">
    <property type="entry name" value="FA_desaturase"/>
    <property type="match status" value="1"/>
</dbReference>
<dbReference type="EC" id="1.14.19.-" evidence="12"/>
<evidence type="ECO:0000259" key="11">
    <source>
        <dbReference type="Pfam" id="PF00487"/>
    </source>
</evidence>
<comment type="subcellular location">
    <subcellularLocation>
        <location evidence="1">Membrane</location>
        <topology evidence="1">Multi-pass membrane protein</topology>
    </subcellularLocation>
</comment>
<name>A0ABU2L551_9ACTN</name>
<feature type="domain" description="Fatty acid desaturase" evidence="11">
    <location>
        <begin position="57"/>
        <end position="274"/>
    </location>
</feature>
<dbReference type="PANTHER" id="PTHR11351:SF3">
    <property type="entry name" value="BLL4393 PROTEIN"/>
    <property type="match status" value="1"/>
</dbReference>
<dbReference type="EMBL" id="JAVREN010000005">
    <property type="protein sequence ID" value="MDT0306368.1"/>
    <property type="molecule type" value="Genomic_DNA"/>
</dbReference>
<dbReference type="RefSeq" id="WP_311629290.1">
    <property type="nucleotide sequence ID" value="NZ_JAVREN010000005.1"/>
</dbReference>
<dbReference type="GO" id="GO:0016491">
    <property type="term" value="F:oxidoreductase activity"/>
    <property type="evidence" value="ECO:0007669"/>
    <property type="project" value="UniProtKB-KW"/>
</dbReference>
<keyword evidence="9 10" id="KW-0472">Membrane</keyword>
<sequence>MSQPTAAAVPGGATGAGAPWGARMGTSDRILVGVFVGVPFLAVIASVFVLWGWGIGWHEVVIGAVMYVITLHGITIGYHRLFTHKSFKAARPLKITLAVAGSMAIQGDPITWVADHRRHHQFADQPGDPHSPWRFGTSAWALTKGMVWAHIGWTFNNEKTNERRYVPDLLADRDMIRIRQWQPLIALTSFVAPAVAGGLWGEGTWDGSAAWSAFFWAGLVRIGLLHHVTWSINSICHMAGARPFKSHDKSGNVWWLAPLSGGEAWHNLHHADPTSARHGVLRGQIDTSARLIRIFEKLSWARDARWPDARRIASRSVQKDAAGKD</sequence>
<comment type="similarity">
    <text evidence="2">Belongs to the fatty acid desaturase type 2 family.</text>
</comment>